<evidence type="ECO:0000313" key="7">
    <source>
        <dbReference type="Proteomes" id="UP000824014"/>
    </source>
</evidence>
<dbReference type="Proteomes" id="UP000824014">
    <property type="component" value="Unassembled WGS sequence"/>
</dbReference>
<protein>
    <submittedName>
        <fullName evidence="6">Stealth family protein</fullName>
    </submittedName>
</protein>
<dbReference type="Pfam" id="PF17101">
    <property type="entry name" value="Stealth_CR1"/>
    <property type="match status" value="1"/>
</dbReference>
<keyword evidence="3" id="KW-0270">Exopolysaccharide synthesis</keyword>
<gene>
    <name evidence="6" type="ORF">H9816_05085</name>
</gene>
<dbReference type="InterPro" id="IPR031358">
    <property type="entry name" value="Stealth_CR1"/>
</dbReference>
<feature type="domain" description="Stealth protein CR1 conserved region 1" evidence="5">
    <location>
        <begin position="6"/>
        <end position="32"/>
    </location>
</feature>
<dbReference type="InterPro" id="IPR047141">
    <property type="entry name" value="Stealth"/>
</dbReference>
<comment type="similarity">
    <text evidence="1">Belongs to the stealth family.</text>
</comment>
<feature type="domain" description="Stealth protein CR2 conserved region 2" evidence="4">
    <location>
        <begin position="44"/>
        <end position="143"/>
    </location>
</feature>
<dbReference type="InterPro" id="IPR021520">
    <property type="entry name" value="Stealth_CR2"/>
</dbReference>
<sequence>MNGPHEPIDFVLPWVDDSDPAWRAEMNRWRRRDDDAQADDSPERYRDWGTLRYWFRAVERFAPWVNRIHLLTWGHLPEWLDETHPRLHVVRHEEFIPDAYRPTFSSCPIELNMHRIEGLSERFVYFNDDTFLCRPVAPERFFRGGTPADMARLSIIPQERAGHNVLECMRVINRRHAKRQVMAAAPGKWFSPRYPLADLLKSASLLPWSFFPGMKDHHMPQPFLKSTFNTLWEEEFDELDATCRHRFRMPTDLSQWLVRYEQLATGRFVPVGMRDTLLTKLSDEGTAAIADALLSGRYAMICINDNNAIRHPEQVRTTLEAAFARLLPTPSRYERH</sequence>
<dbReference type="AlphaFoldDB" id="A0A9D2DE74"/>
<evidence type="ECO:0000313" key="6">
    <source>
        <dbReference type="EMBL" id="HIZ15265.1"/>
    </source>
</evidence>
<keyword evidence="2" id="KW-0808">Transferase</keyword>
<evidence type="ECO:0000256" key="2">
    <source>
        <dbReference type="ARBA" id="ARBA00022679"/>
    </source>
</evidence>
<dbReference type="Pfam" id="PF11380">
    <property type="entry name" value="Stealth_CR2"/>
    <property type="match status" value="1"/>
</dbReference>
<name>A0A9D2DE74_9BACT</name>
<dbReference type="GO" id="GO:0000271">
    <property type="term" value="P:polysaccharide biosynthetic process"/>
    <property type="evidence" value="ECO:0007669"/>
    <property type="project" value="UniProtKB-KW"/>
</dbReference>
<accession>A0A9D2DE74</accession>
<comment type="caution">
    <text evidence="6">The sequence shown here is derived from an EMBL/GenBank/DDBJ whole genome shotgun (WGS) entry which is preliminary data.</text>
</comment>
<evidence type="ECO:0000259" key="5">
    <source>
        <dbReference type="Pfam" id="PF17101"/>
    </source>
</evidence>
<dbReference type="PANTHER" id="PTHR24045:SF0">
    <property type="entry name" value="N-ACETYLGLUCOSAMINE-1-PHOSPHOTRANSFERASE SUBUNITS ALPHA_BETA"/>
    <property type="match status" value="1"/>
</dbReference>
<proteinExistence type="inferred from homology"/>
<dbReference type="GO" id="GO:0016772">
    <property type="term" value="F:transferase activity, transferring phosphorus-containing groups"/>
    <property type="evidence" value="ECO:0007669"/>
    <property type="project" value="InterPro"/>
</dbReference>
<reference evidence="6" key="2">
    <citation type="submission" date="2021-04" db="EMBL/GenBank/DDBJ databases">
        <authorList>
            <person name="Gilroy R."/>
        </authorList>
    </citation>
    <scope>NUCLEOTIDE SEQUENCE</scope>
    <source>
        <strain evidence="6">ChiHjej11B10-19426</strain>
    </source>
</reference>
<reference evidence="6" key="1">
    <citation type="journal article" date="2021" name="PeerJ">
        <title>Extensive microbial diversity within the chicken gut microbiome revealed by metagenomics and culture.</title>
        <authorList>
            <person name="Gilroy R."/>
            <person name="Ravi A."/>
            <person name="Getino M."/>
            <person name="Pursley I."/>
            <person name="Horton D.L."/>
            <person name="Alikhan N.F."/>
            <person name="Baker D."/>
            <person name="Gharbi K."/>
            <person name="Hall N."/>
            <person name="Watson M."/>
            <person name="Adriaenssens E.M."/>
            <person name="Foster-Nyarko E."/>
            <person name="Jarju S."/>
            <person name="Secka A."/>
            <person name="Antonio M."/>
            <person name="Oren A."/>
            <person name="Chaudhuri R.R."/>
            <person name="La Ragione R."/>
            <person name="Hildebrand F."/>
            <person name="Pallen M.J."/>
        </authorList>
    </citation>
    <scope>NUCLEOTIDE SEQUENCE</scope>
    <source>
        <strain evidence="6">ChiHjej11B10-19426</strain>
    </source>
</reference>
<dbReference type="EMBL" id="DXCC01000017">
    <property type="protein sequence ID" value="HIZ15265.1"/>
    <property type="molecule type" value="Genomic_DNA"/>
</dbReference>
<evidence type="ECO:0000256" key="3">
    <source>
        <dbReference type="ARBA" id="ARBA00023169"/>
    </source>
</evidence>
<dbReference type="PANTHER" id="PTHR24045">
    <property type="match status" value="1"/>
</dbReference>
<evidence type="ECO:0000256" key="1">
    <source>
        <dbReference type="ARBA" id="ARBA00007583"/>
    </source>
</evidence>
<evidence type="ECO:0000259" key="4">
    <source>
        <dbReference type="Pfam" id="PF11380"/>
    </source>
</evidence>
<organism evidence="6 7">
    <name type="scientific">Candidatus Tidjanibacter faecipullorum</name>
    <dbReference type="NCBI Taxonomy" id="2838766"/>
    <lineage>
        <taxon>Bacteria</taxon>
        <taxon>Pseudomonadati</taxon>
        <taxon>Bacteroidota</taxon>
        <taxon>Bacteroidia</taxon>
        <taxon>Bacteroidales</taxon>
        <taxon>Rikenellaceae</taxon>
        <taxon>Tidjanibacter</taxon>
    </lineage>
</organism>